<dbReference type="Gene3D" id="3.90.1640.10">
    <property type="entry name" value="inorganic pyrophosphatase (n-terminal core)"/>
    <property type="match status" value="1"/>
</dbReference>
<organism evidence="7">
    <name type="scientific">Aureoumbra lagunensis</name>
    <dbReference type="NCBI Taxonomy" id="44058"/>
    <lineage>
        <taxon>Eukaryota</taxon>
        <taxon>Sar</taxon>
        <taxon>Stramenopiles</taxon>
        <taxon>Ochrophyta</taxon>
        <taxon>Pelagophyceae</taxon>
        <taxon>Pelagomonadales</taxon>
        <taxon>Aureoumbra</taxon>
    </lineage>
</organism>
<dbReference type="InterPro" id="IPR038222">
    <property type="entry name" value="DHHA2_dom_sf"/>
</dbReference>
<dbReference type="Pfam" id="PF02833">
    <property type="entry name" value="DHHA2"/>
    <property type="match status" value="1"/>
</dbReference>
<reference evidence="7" key="1">
    <citation type="submission" date="2021-01" db="EMBL/GenBank/DDBJ databases">
        <authorList>
            <person name="Corre E."/>
            <person name="Pelletier E."/>
            <person name="Niang G."/>
            <person name="Scheremetjew M."/>
            <person name="Finn R."/>
            <person name="Kale V."/>
            <person name="Holt S."/>
            <person name="Cochrane G."/>
            <person name="Meng A."/>
            <person name="Brown T."/>
            <person name="Cohen L."/>
        </authorList>
    </citation>
    <scope>NUCLEOTIDE SEQUENCE</scope>
    <source>
        <strain evidence="7">CCMP1510</strain>
    </source>
</reference>
<dbReference type="InterPro" id="IPR038763">
    <property type="entry name" value="DHH_sf"/>
</dbReference>
<dbReference type="PANTHER" id="PTHR12112:SF39">
    <property type="entry name" value="EG:152A3.5 PROTEIN (FBGN0003116_PN PROTEIN)"/>
    <property type="match status" value="1"/>
</dbReference>
<accession>A0A7S3NPR1</accession>
<evidence type="ECO:0000256" key="1">
    <source>
        <dbReference type="ARBA" id="ARBA00001936"/>
    </source>
</evidence>
<evidence type="ECO:0000256" key="3">
    <source>
        <dbReference type="ARBA" id="ARBA00022801"/>
    </source>
</evidence>
<dbReference type="InterPro" id="IPR004097">
    <property type="entry name" value="DHHA2"/>
</dbReference>
<keyword evidence="4" id="KW-0464">Manganese</keyword>
<dbReference type="GO" id="GO:0004309">
    <property type="term" value="F:exopolyphosphatase activity"/>
    <property type="evidence" value="ECO:0007669"/>
    <property type="project" value="TreeGrafter"/>
</dbReference>
<keyword evidence="2" id="KW-0479">Metal-binding</keyword>
<evidence type="ECO:0000256" key="2">
    <source>
        <dbReference type="ARBA" id="ARBA00022723"/>
    </source>
</evidence>
<proteinExistence type="predicted"/>
<dbReference type="Pfam" id="PF01368">
    <property type="entry name" value="DHH"/>
    <property type="match status" value="1"/>
</dbReference>
<dbReference type="PANTHER" id="PTHR12112">
    <property type="entry name" value="BNIP - RELATED"/>
    <property type="match status" value="1"/>
</dbReference>
<feature type="domain" description="DHHA2" evidence="6">
    <location>
        <begin position="262"/>
        <end position="439"/>
    </location>
</feature>
<gene>
    <name evidence="7" type="ORF">ALAG00032_LOCUS15377</name>
</gene>
<dbReference type="EMBL" id="HBIJ01023329">
    <property type="protein sequence ID" value="CAE0374573.1"/>
    <property type="molecule type" value="Transcribed_RNA"/>
</dbReference>
<evidence type="ECO:0008006" key="8">
    <source>
        <dbReference type="Google" id="ProtNLM"/>
    </source>
</evidence>
<sequence length="467" mass="51579">MHHHRRRFVVAMSLIFNSGRTMSWHHGLLERKARLLSGESLVIAVGNSAGDVDSIVSAMGMAYLLNGVAMAAIRADEFALRRDAVALLEFCGCVTFDQDRDGCAKELLYIDDTFQATAVALTDHNRLDQRLFKNSPKVHAVLDHHMDEGQHLEAKIRHVDPALGSTCSLVAQRILEEVVPDELPTSLLVAMLGTIALDTRGFDPKQNKFSQRDILVSHKILDALSCEQSEQGSDVKTLRKRTIPTLAAFRGASTIVELAQALGDARRDVGHLKASQLLRMDYKQAKIPDTHNNNFGDIGVAGVLVDLPTLIERLTPEQTLASILDDLGQEKPDLAIVFAMTSVDKSKKPKKKSILYRIVDPNLLPPGFSIEKFEAALTSLGEETNSLPPHLAENPLYHAQGIIEHGFRLQFSYHPHDITLRFSYLPKVVTRKTMLPALLHVLQASTFTTTAPASSSFSDYGEEGELR</sequence>
<evidence type="ECO:0000256" key="4">
    <source>
        <dbReference type="ARBA" id="ARBA00023211"/>
    </source>
</evidence>
<evidence type="ECO:0000259" key="5">
    <source>
        <dbReference type="Pfam" id="PF01368"/>
    </source>
</evidence>
<protein>
    <recommendedName>
        <fullName evidence="8">DHHA2 domain-containing protein</fullName>
    </recommendedName>
</protein>
<dbReference type="InterPro" id="IPR001667">
    <property type="entry name" value="DDH_dom"/>
</dbReference>
<dbReference type="GO" id="GO:0005737">
    <property type="term" value="C:cytoplasm"/>
    <property type="evidence" value="ECO:0007669"/>
    <property type="project" value="TreeGrafter"/>
</dbReference>
<feature type="domain" description="DDH" evidence="5">
    <location>
        <begin position="42"/>
        <end position="188"/>
    </location>
</feature>
<dbReference type="AlphaFoldDB" id="A0A7S3NPR1"/>
<dbReference type="SUPFAM" id="SSF64182">
    <property type="entry name" value="DHH phosphoesterases"/>
    <property type="match status" value="1"/>
</dbReference>
<evidence type="ECO:0000259" key="6">
    <source>
        <dbReference type="Pfam" id="PF02833"/>
    </source>
</evidence>
<evidence type="ECO:0000313" key="7">
    <source>
        <dbReference type="EMBL" id="CAE0374573.1"/>
    </source>
</evidence>
<name>A0A7S3NPR1_9STRA</name>
<comment type="cofactor">
    <cofactor evidence="1">
        <name>Mn(2+)</name>
        <dbReference type="ChEBI" id="CHEBI:29035"/>
    </cofactor>
</comment>
<keyword evidence="3" id="KW-0378">Hydrolase</keyword>
<dbReference type="Gene3D" id="3.10.310.20">
    <property type="entry name" value="DHHA2 domain"/>
    <property type="match status" value="1"/>
</dbReference>